<keyword evidence="4" id="KW-0808">Transferase</keyword>
<dbReference type="Pfam" id="PF07730">
    <property type="entry name" value="HisKA_3"/>
    <property type="match status" value="1"/>
</dbReference>
<feature type="transmembrane region" description="Helical" evidence="10">
    <location>
        <begin position="72"/>
        <end position="91"/>
    </location>
</feature>
<evidence type="ECO:0000256" key="6">
    <source>
        <dbReference type="ARBA" id="ARBA00022777"/>
    </source>
</evidence>
<evidence type="ECO:0000313" key="13">
    <source>
        <dbReference type="EMBL" id="MBP2365567.1"/>
    </source>
</evidence>
<feature type="transmembrane region" description="Helical" evidence="10">
    <location>
        <begin position="126"/>
        <end position="146"/>
    </location>
</feature>
<dbReference type="EMBL" id="JAGINU010000001">
    <property type="protein sequence ID" value="MBP2365567.1"/>
    <property type="molecule type" value="Genomic_DNA"/>
</dbReference>
<feature type="transmembrane region" description="Helical" evidence="10">
    <location>
        <begin position="40"/>
        <end position="60"/>
    </location>
</feature>
<keyword evidence="6 13" id="KW-0418">Kinase</keyword>
<dbReference type="InterPro" id="IPR011712">
    <property type="entry name" value="Sig_transdc_His_kin_sub3_dim/P"/>
</dbReference>
<evidence type="ECO:0000256" key="5">
    <source>
        <dbReference type="ARBA" id="ARBA00022741"/>
    </source>
</evidence>
<keyword evidence="14" id="KW-1185">Reference proteome</keyword>
<dbReference type="InterPro" id="IPR036890">
    <property type="entry name" value="HATPase_C_sf"/>
</dbReference>
<evidence type="ECO:0000256" key="1">
    <source>
        <dbReference type="ARBA" id="ARBA00000085"/>
    </source>
</evidence>
<evidence type="ECO:0000256" key="4">
    <source>
        <dbReference type="ARBA" id="ARBA00022679"/>
    </source>
</evidence>
<keyword evidence="10" id="KW-0472">Membrane</keyword>
<feature type="transmembrane region" description="Helical" evidence="10">
    <location>
        <begin position="103"/>
        <end position="120"/>
    </location>
</feature>
<feature type="region of interest" description="Disordered" evidence="9">
    <location>
        <begin position="855"/>
        <end position="875"/>
    </location>
</feature>
<keyword evidence="10" id="KW-1133">Transmembrane helix</keyword>
<gene>
    <name evidence="13" type="ORF">JOF36_001263</name>
</gene>
<evidence type="ECO:0000256" key="10">
    <source>
        <dbReference type="SAM" id="Phobius"/>
    </source>
</evidence>
<dbReference type="CDD" id="cd16917">
    <property type="entry name" value="HATPase_UhpB-NarQ-NarX-like"/>
    <property type="match status" value="1"/>
</dbReference>
<organism evidence="13 14">
    <name type="scientific">Pseudonocardia parietis</name>
    <dbReference type="NCBI Taxonomy" id="570936"/>
    <lineage>
        <taxon>Bacteria</taxon>
        <taxon>Bacillati</taxon>
        <taxon>Actinomycetota</taxon>
        <taxon>Actinomycetes</taxon>
        <taxon>Pseudonocardiales</taxon>
        <taxon>Pseudonocardiaceae</taxon>
        <taxon>Pseudonocardia</taxon>
    </lineage>
</organism>
<dbReference type="Gene3D" id="1.20.5.1930">
    <property type="match status" value="1"/>
</dbReference>
<comment type="caution">
    <text evidence="13">The sequence shown here is derived from an EMBL/GenBank/DDBJ whole genome shotgun (WGS) entry which is preliminary data.</text>
</comment>
<dbReference type="RefSeq" id="WP_210025460.1">
    <property type="nucleotide sequence ID" value="NZ_JAGINU010000001.1"/>
</dbReference>
<name>A0ABS4VNR9_9PSEU</name>
<protein>
    <recommendedName>
        <fullName evidence="2">histidine kinase</fullName>
        <ecNumber evidence="2">2.7.13.3</ecNumber>
    </recommendedName>
</protein>
<keyword evidence="8" id="KW-0902">Two-component regulatory system</keyword>
<evidence type="ECO:0000259" key="12">
    <source>
        <dbReference type="Pfam" id="PF07730"/>
    </source>
</evidence>
<dbReference type="Proteomes" id="UP001519295">
    <property type="component" value="Unassembled WGS sequence"/>
</dbReference>
<feature type="region of interest" description="Disordered" evidence="9">
    <location>
        <begin position="608"/>
        <end position="627"/>
    </location>
</feature>
<dbReference type="InterPro" id="IPR050482">
    <property type="entry name" value="Sensor_HK_TwoCompSys"/>
</dbReference>
<feature type="domain" description="Signal transduction histidine kinase subgroup 3 dimerisation and phosphoacceptor" evidence="12">
    <location>
        <begin position="461"/>
        <end position="521"/>
    </location>
</feature>
<dbReference type="EC" id="2.7.13.3" evidence="2"/>
<reference evidence="13 14" key="1">
    <citation type="submission" date="2021-03" db="EMBL/GenBank/DDBJ databases">
        <title>Sequencing the genomes of 1000 actinobacteria strains.</title>
        <authorList>
            <person name="Klenk H.-P."/>
        </authorList>
    </citation>
    <scope>NUCLEOTIDE SEQUENCE [LARGE SCALE GENOMIC DNA]</scope>
    <source>
        <strain evidence="13 14">DSM 45256</strain>
    </source>
</reference>
<dbReference type="PANTHER" id="PTHR24421">
    <property type="entry name" value="NITRATE/NITRITE SENSOR PROTEIN NARX-RELATED"/>
    <property type="match status" value="1"/>
</dbReference>
<proteinExistence type="predicted"/>
<dbReference type="Gene3D" id="3.30.565.10">
    <property type="entry name" value="Histidine kinase-like ATPase, C-terminal domain"/>
    <property type="match status" value="1"/>
</dbReference>
<feature type="transmembrane region" description="Helical" evidence="10">
    <location>
        <begin position="6"/>
        <end position="28"/>
    </location>
</feature>
<evidence type="ECO:0000256" key="2">
    <source>
        <dbReference type="ARBA" id="ARBA00012438"/>
    </source>
</evidence>
<keyword evidence="3" id="KW-0597">Phosphoprotein</keyword>
<feature type="domain" description="Histidine kinase/HSP90-like ATPase" evidence="11">
    <location>
        <begin position="573"/>
        <end position="661"/>
    </location>
</feature>
<dbReference type="PANTHER" id="PTHR24421:SF10">
    <property type="entry name" value="NITRATE_NITRITE SENSOR PROTEIN NARQ"/>
    <property type="match status" value="1"/>
</dbReference>
<keyword evidence="10" id="KW-0812">Transmembrane</keyword>
<evidence type="ECO:0000313" key="14">
    <source>
        <dbReference type="Proteomes" id="UP001519295"/>
    </source>
</evidence>
<dbReference type="InterPro" id="IPR003594">
    <property type="entry name" value="HATPase_dom"/>
</dbReference>
<keyword evidence="5" id="KW-0547">Nucleotide-binding</keyword>
<evidence type="ECO:0000256" key="8">
    <source>
        <dbReference type="ARBA" id="ARBA00023012"/>
    </source>
</evidence>
<comment type="catalytic activity">
    <reaction evidence="1">
        <text>ATP + protein L-histidine = ADP + protein N-phospho-L-histidine.</text>
        <dbReference type="EC" id="2.7.13.3"/>
    </reaction>
</comment>
<dbReference type="SUPFAM" id="SSF55874">
    <property type="entry name" value="ATPase domain of HSP90 chaperone/DNA topoisomerase II/histidine kinase"/>
    <property type="match status" value="1"/>
</dbReference>
<feature type="transmembrane region" description="Helical" evidence="10">
    <location>
        <begin position="166"/>
        <end position="187"/>
    </location>
</feature>
<accession>A0ABS4VNR9</accession>
<feature type="transmembrane region" description="Helical" evidence="10">
    <location>
        <begin position="238"/>
        <end position="259"/>
    </location>
</feature>
<dbReference type="GO" id="GO:0016301">
    <property type="term" value="F:kinase activity"/>
    <property type="evidence" value="ECO:0007669"/>
    <property type="project" value="UniProtKB-KW"/>
</dbReference>
<feature type="transmembrane region" description="Helical" evidence="10">
    <location>
        <begin position="207"/>
        <end position="226"/>
    </location>
</feature>
<evidence type="ECO:0000256" key="3">
    <source>
        <dbReference type="ARBA" id="ARBA00022553"/>
    </source>
</evidence>
<dbReference type="Pfam" id="PF02518">
    <property type="entry name" value="HATPase_c"/>
    <property type="match status" value="1"/>
</dbReference>
<sequence>MIGPPAPPVLLVLDLVCSGLGLLFAVALLRAGGRSWPLRLLALASVAAAGAFHLRTAAVLEAVAGRPLGTVLYLLLVTVACAAAVGAMLLFPAPGPGRTGGAGGAAVAAGIVAVVLGVAGTATAGTATGCVLFCGFLLPTAGLVALRSRLRAGVTGRPRARIRLLLCALAATLVVAAALAVVTALLVALDRPGLRLGDPAGPPVALLFWFARVAPTAVAGAALLAAGTGPRVRAAQHLFGRALAVTLVAAVAGGTVAVLCNALTVAGTGPVGAATLAALPVAATFLPLYLWTEAFVDRLLHGSRPTPYTVLAGVTALSRATTTDGPDLDRVAEGVGRGLGATTCRLTVYRTGLRDRTYAWSAPGAPEVPRAPATTDGDTLVRVPVRQGDEQLGEIAVDRDAVQGLRGEWRNLLPDIADSLGVVLHANRSAIELERQLRAALAHGERIAAARRDAVARMDTERRRIERDLHDGAQHHLVSLGLSLGLVEHLVSAGQPEQARDRLDELLRRVDGAESVLAETVGGVSSAVLAEQGLVAVLRDTLAASEPPVTIEHDGVPPDRRYPDEIGDTAYFCCLEAVNNARKHAAGAPVTVRITEQDATLTMAVRDEGPGFVPDPGPGTPPTRGRGLRNLTVRLGAVGGTVAVRSAPGAGTTVLWSLPLPAGWAPDDPVPPAPPAPAPAGVREQVRELVGTAAQVYAGTGHAPALARAAALLDRASGGADNDGVLAARSALGTLEEVLRAAQPGPPEAEHLRYGVERLRARAHELVESELAEALRRPGAALPGDLRASAERLLGRLGSGSRARLGLPADAGPDDVRRAAEHELARWQRLAGNPASTGAVRNAAPVLVRTCERLLAERPADPSPGPGARRGLTPR</sequence>
<evidence type="ECO:0000256" key="7">
    <source>
        <dbReference type="ARBA" id="ARBA00022840"/>
    </source>
</evidence>
<evidence type="ECO:0000256" key="9">
    <source>
        <dbReference type="SAM" id="MobiDB-lite"/>
    </source>
</evidence>
<evidence type="ECO:0000259" key="11">
    <source>
        <dbReference type="Pfam" id="PF02518"/>
    </source>
</evidence>
<keyword evidence="7" id="KW-0067">ATP-binding</keyword>